<dbReference type="InterPro" id="IPR004095">
    <property type="entry name" value="TGS"/>
</dbReference>
<evidence type="ECO:0000313" key="12">
    <source>
        <dbReference type="Proteomes" id="UP000271098"/>
    </source>
</evidence>
<evidence type="ECO:0000256" key="1">
    <source>
        <dbReference type="ARBA" id="ARBA00008226"/>
    </source>
</evidence>
<evidence type="ECO:0000313" key="13">
    <source>
        <dbReference type="WBParaSite" id="GPUH_0001755101-mRNA-1"/>
    </source>
</evidence>
<keyword evidence="7" id="KW-0030">Aminoacyl-tRNA synthetase</keyword>
<evidence type="ECO:0000256" key="9">
    <source>
        <dbReference type="ARBA" id="ARBA00049515"/>
    </source>
</evidence>
<dbReference type="AlphaFoldDB" id="A0A183E988"/>
<comment type="similarity">
    <text evidence="1">Belongs to the class-II aminoacyl-tRNA synthetase family.</text>
</comment>
<dbReference type="InterPro" id="IPR012675">
    <property type="entry name" value="Beta-grasp_dom_sf"/>
</dbReference>
<dbReference type="GO" id="GO:0006412">
    <property type="term" value="P:translation"/>
    <property type="evidence" value="ECO:0007669"/>
    <property type="project" value="UniProtKB-KW"/>
</dbReference>
<dbReference type="CDD" id="cd01667">
    <property type="entry name" value="TGS_ThrRS"/>
    <property type="match status" value="1"/>
</dbReference>
<dbReference type="PROSITE" id="PS51880">
    <property type="entry name" value="TGS"/>
    <property type="match status" value="1"/>
</dbReference>
<evidence type="ECO:0000256" key="4">
    <source>
        <dbReference type="ARBA" id="ARBA00022741"/>
    </source>
</evidence>
<keyword evidence="4" id="KW-0547">Nucleotide-binding</keyword>
<dbReference type="Gene3D" id="3.10.20.30">
    <property type="match status" value="1"/>
</dbReference>
<proteinExistence type="inferred from homology"/>
<organism evidence="13">
    <name type="scientific">Gongylonema pulchrum</name>
    <dbReference type="NCBI Taxonomy" id="637853"/>
    <lineage>
        <taxon>Eukaryota</taxon>
        <taxon>Metazoa</taxon>
        <taxon>Ecdysozoa</taxon>
        <taxon>Nematoda</taxon>
        <taxon>Chromadorea</taxon>
        <taxon>Rhabditida</taxon>
        <taxon>Spirurina</taxon>
        <taxon>Spiruromorpha</taxon>
        <taxon>Spiruroidea</taxon>
        <taxon>Gongylonematidae</taxon>
        <taxon>Gongylonema</taxon>
    </lineage>
</organism>
<evidence type="ECO:0000256" key="7">
    <source>
        <dbReference type="ARBA" id="ARBA00023146"/>
    </source>
</evidence>
<dbReference type="SUPFAM" id="SSF81271">
    <property type="entry name" value="TGS-like"/>
    <property type="match status" value="1"/>
</dbReference>
<evidence type="ECO:0000259" key="10">
    <source>
        <dbReference type="PROSITE" id="PS51880"/>
    </source>
</evidence>
<evidence type="ECO:0000256" key="5">
    <source>
        <dbReference type="ARBA" id="ARBA00022840"/>
    </source>
</evidence>
<reference evidence="13" key="1">
    <citation type="submission" date="2016-06" db="UniProtKB">
        <authorList>
            <consortium name="WormBaseParasite"/>
        </authorList>
    </citation>
    <scope>IDENTIFICATION</scope>
</reference>
<keyword evidence="12" id="KW-1185">Reference proteome</keyword>
<sequence length="98" mass="11220">MANWPDFIEERIALFERLMARYLEEVAAKITLPDGKEFVGESWRTTPLMIAEQISRGLADVAVVAKVNGEVWDLDRPFEGDAKLEILKFDDDEGKQYT</sequence>
<dbReference type="Proteomes" id="UP000271098">
    <property type="component" value="Unassembled WGS sequence"/>
</dbReference>
<feature type="domain" description="TGS" evidence="10">
    <location>
        <begin position="24"/>
        <end position="88"/>
    </location>
</feature>
<keyword evidence="3" id="KW-0436">Ligase</keyword>
<keyword evidence="6" id="KW-0648">Protein biosynthesis</keyword>
<dbReference type="OrthoDB" id="5868007at2759"/>
<dbReference type="FunFam" id="3.10.20.30:FF:000006">
    <property type="entry name" value="Threonine--tRNA ligase, cytoplasmic"/>
    <property type="match status" value="1"/>
</dbReference>
<protein>
    <recommendedName>
        <fullName evidence="2">threonine--tRNA ligase</fullName>
        <ecNumber evidence="2">6.1.1.3</ecNumber>
    </recommendedName>
    <alternativeName>
        <fullName evidence="8">Threonyl-tRNA synthetase</fullName>
    </alternativeName>
</protein>
<dbReference type="EMBL" id="UYRT01085311">
    <property type="protein sequence ID" value="VDN29979.1"/>
    <property type="molecule type" value="Genomic_DNA"/>
</dbReference>
<evidence type="ECO:0000256" key="6">
    <source>
        <dbReference type="ARBA" id="ARBA00022917"/>
    </source>
</evidence>
<accession>A0A183E988</accession>
<comment type="catalytic activity">
    <reaction evidence="9">
        <text>tRNA(Thr) + L-threonine + ATP = L-threonyl-tRNA(Thr) + AMP + diphosphate + H(+)</text>
        <dbReference type="Rhea" id="RHEA:24624"/>
        <dbReference type="Rhea" id="RHEA-COMP:9670"/>
        <dbReference type="Rhea" id="RHEA-COMP:9704"/>
        <dbReference type="ChEBI" id="CHEBI:15378"/>
        <dbReference type="ChEBI" id="CHEBI:30616"/>
        <dbReference type="ChEBI" id="CHEBI:33019"/>
        <dbReference type="ChEBI" id="CHEBI:57926"/>
        <dbReference type="ChEBI" id="CHEBI:78442"/>
        <dbReference type="ChEBI" id="CHEBI:78534"/>
        <dbReference type="ChEBI" id="CHEBI:456215"/>
        <dbReference type="EC" id="6.1.1.3"/>
    </reaction>
</comment>
<keyword evidence="5" id="KW-0067">ATP-binding</keyword>
<dbReference type="GO" id="GO:0005524">
    <property type="term" value="F:ATP binding"/>
    <property type="evidence" value="ECO:0007669"/>
    <property type="project" value="UniProtKB-KW"/>
</dbReference>
<dbReference type="WBParaSite" id="GPUH_0001755101-mRNA-1">
    <property type="protein sequence ID" value="GPUH_0001755101-mRNA-1"/>
    <property type="gene ID" value="GPUH_0001755101"/>
</dbReference>
<evidence type="ECO:0000256" key="3">
    <source>
        <dbReference type="ARBA" id="ARBA00022598"/>
    </source>
</evidence>
<dbReference type="Pfam" id="PF02824">
    <property type="entry name" value="TGS"/>
    <property type="match status" value="1"/>
</dbReference>
<dbReference type="InterPro" id="IPR012676">
    <property type="entry name" value="TGS-like"/>
</dbReference>
<evidence type="ECO:0000313" key="11">
    <source>
        <dbReference type="EMBL" id="VDN29979.1"/>
    </source>
</evidence>
<reference evidence="11 12" key="2">
    <citation type="submission" date="2018-11" db="EMBL/GenBank/DDBJ databases">
        <authorList>
            <consortium name="Pathogen Informatics"/>
        </authorList>
    </citation>
    <scope>NUCLEOTIDE SEQUENCE [LARGE SCALE GENOMIC DNA]</scope>
</reference>
<name>A0A183E988_9BILA</name>
<dbReference type="GO" id="GO:0004829">
    <property type="term" value="F:threonine-tRNA ligase activity"/>
    <property type="evidence" value="ECO:0007669"/>
    <property type="project" value="UniProtKB-EC"/>
</dbReference>
<dbReference type="EC" id="6.1.1.3" evidence="2"/>
<gene>
    <name evidence="11" type="ORF">GPUH_LOCUS17531</name>
</gene>
<evidence type="ECO:0000256" key="8">
    <source>
        <dbReference type="ARBA" id="ARBA00031900"/>
    </source>
</evidence>
<evidence type="ECO:0000256" key="2">
    <source>
        <dbReference type="ARBA" id="ARBA00013163"/>
    </source>
</evidence>